<accession>A4T459</accession>
<evidence type="ECO:0000256" key="2">
    <source>
        <dbReference type="SAM" id="SignalP"/>
    </source>
</evidence>
<gene>
    <name evidence="3" type="ordered locus">Mflv_1060</name>
</gene>
<keyword evidence="2" id="KW-0732">Signal</keyword>
<dbReference type="KEGG" id="mgi:Mflv_1060"/>
<dbReference type="STRING" id="350054.Mflv_1060"/>
<name>A4T459_MYCGI</name>
<feature type="signal peptide" evidence="2">
    <location>
        <begin position="1"/>
        <end position="23"/>
    </location>
</feature>
<dbReference type="HOGENOM" id="CLU_715369_0_0_11"/>
<dbReference type="eggNOG" id="ENOG502ZXMD">
    <property type="taxonomic scope" value="Bacteria"/>
</dbReference>
<feature type="compositionally biased region" description="Low complexity" evidence="1">
    <location>
        <begin position="31"/>
        <end position="57"/>
    </location>
</feature>
<sequence>MTPMTTSTRRLAALLTMIVVLLAACTGVEPTTGSTTGASGSSSATTTTSRSPFEPTTTPTPPDTSIPLLAYRAADEIGLVEGTTVVASVKGSFDPSNDLITTEDDRFVFARTSDGLLATLEVATGKGDTREVPVGPNVGTAGGSAILWWEQPNRLMRLDLADPTSAPELQQVVDLPPVAGVRPGDPRLLIARGGTAVVARTEAPPSPFGGPDTLYAIRGPGAPAPLGQVDANSPVSVARLSPDGAQLSYALYRATDNACGTAAVVTSDAVGAQETFDVAGPDADAGSRITKLWWPATGAPKLSLTTWTCGRPQTYPPVVWQVSGDQIAQTNPPTSALQTAEVAPGQRALILPSTAAPGEPAGTLVVEDSSRRISVKGLEQGAVDAIAVIPPSP</sequence>
<evidence type="ECO:0000256" key="1">
    <source>
        <dbReference type="SAM" id="MobiDB-lite"/>
    </source>
</evidence>
<reference evidence="3" key="1">
    <citation type="submission" date="2007-04" db="EMBL/GenBank/DDBJ databases">
        <authorList>
            <consortium name="US DOE Joint Genome Institute"/>
            <person name="Copeland A."/>
            <person name="Lucas S."/>
            <person name="Lapidus A."/>
            <person name="Barry K."/>
            <person name="Detter J.C."/>
            <person name="Glavina del Rio T."/>
            <person name="Hammon N."/>
            <person name="Israni S."/>
            <person name="Dalin E."/>
            <person name="Tice H."/>
            <person name="Pitluck S."/>
            <person name="Chain P."/>
            <person name="Malfatti S."/>
            <person name="Shin M."/>
            <person name="Vergez L."/>
            <person name="Schmutz J."/>
            <person name="Larimer F."/>
            <person name="Land M."/>
            <person name="Hauser L."/>
            <person name="Kyrpides N."/>
            <person name="Mikhailova N."/>
            <person name="Miller C."/>
            <person name="Richardson P."/>
        </authorList>
    </citation>
    <scope>NUCLEOTIDE SEQUENCE</scope>
    <source>
        <strain evidence="3">PYR-GCK</strain>
    </source>
</reference>
<feature type="region of interest" description="Disordered" evidence="1">
    <location>
        <begin position="30"/>
        <end position="65"/>
    </location>
</feature>
<dbReference type="EMBL" id="CP000656">
    <property type="protein sequence ID" value="ABP43543.1"/>
    <property type="molecule type" value="Genomic_DNA"/>
</dbReference>
<evidence type="ECO:0000313" key="3">
    <source>
        <dbReference type="EMBL" id="ABP43543.1"/>
    </source>
</evidence>
<proteinExistence type="predicted"/>
<reference evidence="3" key="2">
    <citation type="journal article" date="2013" name="PLoS ONE">
        <title>A Gene Expression Study of the Activities of Aromatic Ring-Cleavage Dioxygenases in Mycobacterium gilvum PYR-GCK to Changes in Salinity and pH during Pyrene Degradation.</title>
        <authorList>
            <person name="Badejo A.C."/>
            <person name="Badejo A.O."/>
            <person name="Shin K.H."/>
            <person name="Chai Y.G."/>
        </authorList>
    </citation>
    <scope>NUCLEOTIDE SEQUENCE [LARGE SCALE GENOMIC DNA]</scope>
    <source>
        <strain evidence="3">PYR-GCK</strain>
    </source>
</reference>
<organism evidence="3">
    <name type="scientific">Mycolicibacterium gilvum (strain PYR-GCK)</name>
    <name type="common">Mycobacterium gilvum (strain PYR-GCK)</name>
    <dbReference type="NCBI Taxonomy" id="350054"/>
    <lineage>
        <taxon>Bacteria</taxon>
        <taxon>Bacillati</taxon>
        <taxon>Actinomycetota</taxon>
        <taxon>Actinomycetes</taxon>
        <taxon>Mycobacteriales</taxon>
        <taxon>Mycobacteriaceae</taxon>
        <taxon>Mycolicibacterium</taxon>
    </lineage>
</organism>
<protein>
    <submittedName>
        <fullName evidence="3">Uncharacterized protein</fullName>
    </submittedName>
</protein>
<dbReference type="AlphaFoldDB" id="A4T459"/>
<feature type="chain" id="PRO_5039132643" evidence="2">
    <location>
        <begin position="24"/>
        <end position="393"/>
    </location>
</feature>